<accession>A0A1I4SJI6</accession>
<dbReference type="PANTHER" id="PTHR30629">
    <property type="entry name" value="PROPHAGE INTEGRASE"/>
    <property type="match status" value="1"/>
</dbReference>
<dbReference type="InterPro" id="IPR050808">
    <property type="entry name" value="Phage_Integrase"/>
</dbReference>
<dbReference type="EMBL" id="FOTW01000026">
    <property type="protein sequence ID" value="SFM64480.1"/>
    <property type="molecule type" value="Genomic_DNA"/>
</dbReference>
<evidence type="ECO:0000259" key="7">
    <source>
        <dbReference type="PROSITE" id="PS51900"/>
    </source>
</evidence>
<dbReference type="SUPFAM" id="SSF56349">
    <property type="entry name" value="DNA breaking-rejoining enzymes"/>
    <property type="match status" value="1"/>
</dbReference>
<dbReference type="InterPro" id="IPR025166">
    <property type="entry name" value="Integrase_DNA_bind_dom"/>
</dbReference>
<dbReference type="RefSeq" id="WP_093390237.1">
    <property type="nucleotide sequence ID" value="NZ_FOTW01000026.1"/>
</dbReference>
<dbReference type="Gene3D" id="1.10.443.10">
    <property type="entry name" value="Intergrase catalytic core"/>
    <property type="match status" value="1"/>
</dbReference>
<protein>
    <submittedName>
        <fullName evidence="8">Integrase</fullName>
    </submittedName>
</protein>
<dbReference type="CDD" id="cd00801">
    <property type="entry name" value="INT_P4_C"/>
    <property type="match status" value="1"/>
</dbReference>
<dbReference type="Pfam" id="PF13356">
    <property type="entry name" value="Arm-DNA-bind_3"/>
    <property type="match status" value="1"/>
</dbReference>
<dbReference type="InterPro" id="IPR011010">
    <property type="entry name" value="DNA_brk_join_enz"/>
</dbReference>
<dbReference type="InterPro" id="IPR053876">
    <property type="entry name" value="Phage_int_M"/>
</dbReference>
<organism evidence="8 9">
    <name type="scientific">Rugamonas rubra</name>
    <dbReference type="NCBI Taxonomy" id="758825"/>
    <lineage>
        <taxon>Bacteria</taxon>
        <taxon>Pseudomonadati</taxon>
        <taxon>Pseudomonadota</taxon>
        <taxon>Betaproteobacteria</taxon>
        <taxon>Burkholderiales</taxon>
        <taxon>Oxalobacteraceae</taxon>
        <taxon>Telluria group</taxon>
        <taxon>Rugamonas</taxon>
    </lineage>
</organism>
<dbReference type="Pfam" id="PF22022">
    <property type="entry name" value="Phage_int_M"/>
    <property type="match status" value="1"/>
</dbReference>
<dbReference type="Gene3D" id="3.30.160.390">
    <property type="entry name" value="Integrase, DNA-binding domain"/>
    <property type="match status" value="1"/>
</dbReference>
<dbReference type="InterPro" id="IPR038488">
    <property type="entry name" value="Integrase_DNA-bd_sf"/>
</dbReference>
<evidence type="ECO:0000256" key="1">
    <source>
        <dbReference type="ARBA" id="ARBA00008857"/>
    </source>
</evidence>
<keyword evidence="4" id="KW-0233">DNA recombination</keyword>
<keyword evidence="2" id="KW-0229">DNA integration</keyword>
<evidence type="ECO:0000259" key="6">
    <source>
        <dbReference type="PROSITE" id="PS51898"/>
    </source>
</evidence>
<dbReference type="GO" id="GO:0003677">
    <property type="term" value="F:DNA binding"/>
    <property type="evidence" value="ECO:0007669"/>
    <property type="project" value="UniProtKB-UniRule"/>
</dbReference>
<comment type="similarity">
    <text evidence="1">Belongs to the 'phage' integrase family.</text>
</comment>
<evidence type="ECO:0000256" key="3">
    <source>
        <dbReference type="ARBA" id="ARBA00023125"/>
    </source>
</evidence>
<dbReference type="GO" id="GO:0006310">
    <property type="term" value="P:DNA recombination"/>
    <property type="evidence" value="ECO:0007669"/>
    <property type="project" value="UniProtKB-KW"/>
</dbReference>
<evidence type="ECO:0000313" key="9">
    <source>
        <dbReference type="Proteomes" id="UP000199470"/>
    </source>
</evidence>
<dbReference type="PROSITE" id="PS51900">
    <property type="entry name" value="CB"/>
    <property type="match status" value="1"/>
</dbReference>
<dbReference type="OrthoDB" id="9775880at2"/>
<evidence type="ECO:0000256" key="2">
    <source>
        <dbReference type="ARBA" id="ARBA00022908"/>
    </source>
</evidence>
<dbReference type="GO" id="GO:0015074">
    <property type="term" value="P:DNA integration"/>
    <property type="evidence" value="ECO:0007669"/>
    <property type="project" value="UniProtKB-KW"/>
</dbReference>
<name>A0A1I4SJI6_9BURK</name>
<dbReference type="STRING" id="758825.SAMN02982985_04808"/>
<dbReference type="InterPro" id="IPR002104">
    <property type="entry name" value="Integrase_catalytic"/>
</dbReference>
<evidence type="ECO:0000256" key="4">
    <source>
        <dbReference type="ARBA" id="ARBA00023172"/>
    </source>
</evidence>
<dbReference type="Pfam" id="PF00589">
    <property type="entry name" value="Phage_integrase"/>
    <property type="match status" value="1"/>
</dbReference>
<sequence>MPRLVSPLTDIQVKNAKPKDKPYKLADGGGLYLEVMPTGSKLWRMKFRQASGKESRLSFGSYPEVTLTKARAARASARQLRANDVDPGQAKRDIKHAKAAAAVHTFEAMARQWLINTSADRAGSTQLKNTAWLERNIFPEIGAMPISTIKPRDVLAALRKIEARGAVESAHKIKQLCGQVFRYAVAAGLADRDVTADLRDALSTVPEAHYAAIIDPKQVAELLRSIHAYSGAPYATAALKLSPLVFQRPGELRSMEWTELDLDAAEWRIPGHKMKMKNDHIVPLATQAVALLRGLETMHGHGPYVFPSIRTGERCMSENTINAALRAMGYPKEKMTGHGFRAMARTIMDEVLGERVDLIEHQLAHAVKDPNGRAYNRTAHLPARRLMMQRWADYLDALRAGAQVITGTFGNVAQ</sequence>
<dbReference type="PROSITE" id="PS51898">
    <property type="entry name" value="TYR_RECOMBINASE"/>
    <property type="match status" value="1"/>
</dbReference>
<reference evidence="8 9" key="1">
    <citation type="submission" date="2016-10" db="EMBL/GenBank/DDBJ databases">
        <authorList>
            <person name="de Groot N.N."/>
        </authorList>
    </citation>
    <scope>NUCLEOTIDE SEQUENCE [LARGE SCALE GENOMIC DNA]</scope>
    <source>
        <strain evidence="8 9">ATCC 43154</strain>
    </source>
</reference>
<dbReference type="Gene3D" id="1.10.150.130">
    <property type="match status" value="1"/>
</dbReference>
<evidence type="ECO:0000313" key="8">
    <source>
        <dbReference type="EMBL" id="SFM64480.1"/>
    </source>
</evidence>
<dbReference type="InterPro" id="IPR013762">
    <property type="entry name" value="Integrase-like_cat_sf"/>
</dbReference>
<dbReference type="PANTHER" id="PTHR30629:SF2">
    <property type="entry name" value="PROPHAGE INTEGRASE INTS-RELATED"/>
    <property type="match status" value="1"/>
</dbReference>
<feature type="domain" description="Core-binding (CB)" evidence="7">
    <location>
        <begin position="104"/>
        <end position="185"/>
    </location>
</feature>
<dbReference type="AlphaFoldDB" id="A0A1I4SJI6"/>
<gene>
    <name evidence="8" type="ORF">SAMN02982985_04808</name>
</gene>
<feature type="domain" description="Tyr recombinase" evidence="6">
    <location>
        <begin position="209"/>
        <end position="393"/>
    </location>
</feature>
<evidence type="ECO:0000256" key="5">
    <source>
        <dbReference type="PROSITE-ProRule" id="PRU01248"/>
    </source>
</evidence>
<dbReference type="InterPro" id="IPR010998">
    <property type="entry name" value="Integrase_recombinase_N"/>
</dbReference>
<dbReference type="InterPro" id="IPR044068">
    <property type="entry name" value="CB"/>
</dbReference>
<keyword evidence="9" id="KW-1185">Reference proteome</keyword>
<dbReference type="Proteomes" id="UP000199470">
    <property type="component" value="Unassembled WGS sequence"/>
</dbReference>
<keyword evidence="3 5" id="KW-0238">DNA-binding</keyword>
<proteinExistence type="inferred from homology"/>